<proteinExistence type="predicted"/>
<comment type="caution">
    <text evidence="3">The sequence shown here is derived from an EMBL/GenBank/DDBJ whole genome shotgun (WGS) entry which is preliminary data.</text>
</comment>
<dbReference type="SUPFAM" id="SSF110997">
    <property type="entry name" value="Sporulation related repeat"/>
    <property type="match status" value="1"/>
</dbReference>
<dbReference type="InterPro" id="IPR002508">
    <property type="entry name" value="MurNAc-LAA_cat"/>
</dbReference>
<organism evidence="3 4">
    <name type="scientific">Rossellomorea aquimaris</name>
    <dbReference type="NCBI Taxonomy" id="189382"/>
    <lineage>
        <taxon>Bacteria</taxon>
        <taxon>Bacillati</taxon>
        <taxon>Bacillota</taxon>
        <taxon>Bacilli</taxon>
        <taxon>Bacillales</taxon>
        <taxon>Bacillaceae</taxon>
        <taxon>Rossellomorea</taxon>
    </lineage>
</organism>
<dbReference type="EMBL" id="MINN01000011">
    <property type="protein sequence ID" value="OIU73233.1"/>
    <property type="molecule type" value="Genomic_DNA"/>
</dbReference>
<dbReference type="Gene3D" id="3.30.70.1070">
    <property type="entry name" value="Sporulation related repeat"/>
    <property type="match status" value="1"/>
</dbReference>
<keyword evidence="1" id="KW-0378">Hydrolase</keyword>
<dbReference type="PROSITE" id="PS51724">
    <property type="entry name" value="SPOR"/>
    <property type="match status" value="1"/>
</dbReference>
<evidence type="ECO:0000313" key="3">
    <source>
        <dbReference type="EMBL" id="OIU73233.1"/>
    </source>
</evidence>
<dbReference type="Pfam" id="PF05036">
    <property type="entry name" value="SPOR"/>
    <property type="match status" value="1"/>
</dbReference>
<accession>A0A1J6X523</accession>
<dbReference type="GO" id="GO:0009253">
    <property type="term" value="P:peptidoglycan catabolic process"/>
    <property type="evidence" value="ECO:0007669"/>
    <property type="project" value="InterPro"/>
</dbReference>
<dbReference type="GO" id="GO:0004040">
    <property type="term" value="F:amidase activity"/>
    <property type="evidence" value="ECO:0007669"/>
    <property type="project" value="InterPro"/>
</dbReference>
<dbReference type="PANTHER" id="PTHR30404">
    <property type="entry name" value="N-ACETYLMURAMOYL-L-ALANINE AMIDASE"/>
    <property type="match status" value="1"/>
</dbReference>
<dbReference type="InterPro" id="IPR007730">
    <property type="entry name" value="SPOR-like_dom"/>
</dbReference>
<dbReference type="CDD" id="cd02696">
    <property type="entry name" value="MurNAc-LAA"/>
    <property type="match status" value="1"/>
</dbReference>
<protein>
    <submittedName>
        <fullName evidence="3">Sporulation protein</fullName>
    </submittedName>
</protein>
<dbReference type="Gene3D" id="3.40.630.40">
    <property type="entry name" value="Zn-dependent exopeptidases"/>
    <property type="match status" value="1"/>
</dbReference>
<gene>
    <name evidence="3" type="ORF">BHE18_14305</name>
</gene>
<dbReference type="SUPFAM" id="SSF53187">
    <property type="entry name" value="Zn-dependent exopeptidases"/>
    <property type="match status" value="1"/>
</dbReference>
<evidence type="ECO:0000313" key="4">
    <source>
        <dbReference type="Proteomes" id="UP000182062"/>
    </source>
</evidence>
<feature type="domain" description="SPOR" evidence="2">
    <location>
        <begin position="187"/>
        <end position="265"/>
    </location>
</feature>
<dbReference type="InterPro" id="IPR036680">
    <property type="entry name" value="SPOR-like_sf"/>
</dbReference>
<dbReference type="InterPro" id="IPR050695">
    <property type="entry name" value="N-acetylmuramoyl_amidase_3"/>
</dbReference>
<dbReference type="InterPro" id="IPR002901">
    <property type="entry name" value="MGlyc_endo_b_GlcNAc-like_dom"/>
</dbReference>
<evidence type="ECO:0000256" key="1">
    <source>
        <dbReference type="ARBA" id="ARBA00022801"/>
    </source>
</evidence>
<keyword evidence="4" id="KW-1185">Reference proteome</keyword>
<dbReference type="RefSeq" id="WP_071616772.1">
    <property type="nucleotide sequence ID" value="NZ_MINN01000011.1"/>
</dbReference>
<dbReference type="Proteomes" id="UP000182062">
    <property type="component" value="Unassembled WGS sequence"/>
</dbReference>
<name>A0A1J6X523_9BACI</name>
<reference evidence="3 4" key="1">
    <citation type="submission" date="2016-09" db="EMBL/GenBank/DDBJ databases">
        <title>Bacillus aquimaris SAMM genome sequence reveals colonization and biosurfactant production capacities.</title>
        <authorList>
            <person name="Waghmode S.R."/>
            <person name="Suryavanshi M.V."/>
        </authorList>
    </citation>
    <scope>NUCLEOTIDE SEQUENCE [LARGE SCALE GENOMIC DNA]</scope>
    <source>
        <strain evidence="3 4">SAMM</strain>
    </source>
</reference>
<dbReference type="GO" id="GO:0030288">
    <property type="term" value="C:outer membrane-bounded periplasmic space"/>
    <property type="evidence" value="ECO:0007669"/>
    <property type="project" value="TreeGrafter"/>
</dbReference>
<dbReference type="PANTHER" id="PTHR30404:SF0">
    <property type="entry name" value="N-ACETYLMURAMOYL-L-ALANINE AMIDASE AMIC"/>
    <property type="match status" value="1"/>
</dbReference>
<evidence type="ECO:0000259" key="2">
    <source>
        <dbReference type="PROSITE" id="PS51724"/>
    </source>
</evidence>
<dbReference type="Pfam" id="PF01520">
    <property type="entry name" value="Amidase_3"/>
    <property type="match status" value="1"/>
</dbReference>
<sequence length="461" mass="50860">MKTIIIDPGHGGSDPGAAYKGNEEKTFNLLTALKVREYLIDKYEVRILMTRSENKTMPLTERSNFANSTNADFYLSIHHNAGGGTGFESYTFNGSVPAATLTYQTVIHNGFINEIKKKYPVIDRGKKRADFHVLRETKMPSLLVEILFIDNDKDVSLLNNTGFRNDTAMLIAEGVAKALSLPEKKESPGGQLYKVIAGSFTDRKNAEDRAALLKQKSYDAFITTVVISGKTYYRVQAGAFTDKANAEKLAAELNRKKIEAFILTEGTGNGPSPSPSPAPPEKDVTILGESLLKPHQLNEFVKIINPGAPLLGDYYIKYGKDYGIRGDIAFGQAIHETNYFRFTGQVKPEQNNFAGLGTTGPGVDGASFKSPEEGVLAHIQHLYAYASKEKLPPSHPLVDPRFSLVSRGSADYWTKLNGKWAVPGTTYGQSILSVYSRNLDHALAEMEIQKKNIQERLDLLK</sequence>
<dbReference type="GO" id="GO:0042834">
    <property type="term" value="F:peptidoglycan binding"/>
    <property type="evidence" value="ECO:0007669"/>
    <property type="project" value="InterPro"/>
</dbReference>
<dbReference type="Pfam" id="PF01832">
    <property type="entry name" value="Glucosaminidase"/>
    <property type="match status" value="1"/>
</dbReference>
<dbReference type="SMART" id="SM00646">
    <property type="entry name" value="Ami_3"/>
    <property type="match status" value="1"/>
</dbReference>
<dbReference type="OrthoDB" id="9763643at2"/>
<dbReference type="AlphaFoldDB" id="A0A1J6X523"/>
<dbReference type="GO" id="GO:0008745">
    <property type="term" value="F:N-acetylmuramoyl-L-alanine amidase activity"/>
    <property type="evidence" value="ECO:0007669"/>
    <property type="project" value="InterPro"/>
</dbReference>